<dbReference type="AlphaFoldDB" id="A0A9Q3PFZ8"/>
<keyword evidence="2" id="KW-1185">Reference proteome</keyword>
<protein>
    <recommendedName>
        <fullName evidence="3">Integrase catalytic domain-containing protein</fullName>
    </recommendedName>
</protein>
<dbReference type="PANTHER" id="PTHR35046">
    <property type="entry name" value="ZINC KNUCKLE (CCHC-TYPE) FAMILY PROTEIN"/>
    <property type="match status" value="1"/>
</dbReference>
<dbReference type="PANTHER" id="PTHR35046:SF9">
    <property type="entry name" value="RNA-DIRECTED DNA POLYMERASE"/>
    <property type="match status" value="1"/>
</dbReference>
<sequence length="105" mass="11996">MIKIQESSRHWGIVHVDCVAGLPPGGDRSYKACLVIVDRLSKTPMYLPFHKDDTAMDTTLLIWNRVVSWSGIFTKILSERDHKFTSALWKNLHQLFGTKFSFSTA</sequence>
<dbReference type="OrthoDB" id="2202254at2759"/>
<dbReference type="SUPFAM" id="SSF53098">
    <property type="entry name" value="Ribonuclease H-like"/>
    <property type="match status" value="1"/>
</dbReference>
<dbReference type="EMBL" id="AVOT02069354">
    <property type="protein sequence ID" value="MBW0560284.1"/>
    <property type="molecule type" value="Genomic_DNA"/>
</dbReference>
<proteinExistence type="predicted"/>
<evidence type="ECO:0008006" key="3">
    <source>
        <dbReference type="Google" id="ProtNLM"/>
    </source>
</evidence>
<comment type="caution">
    <text evidence="1">The sequence shown here is derived from an EMBL/GenBank/DDBJ whole genome shotgun (WGS) entry which is preliminary data.</text>
</comment>
<dbReference type="InterPro" id="IPR012337">
    <property type="entry name" value="RNaseH-like_sf"/>
</dbReference>
<evidence type="ECO:0000313" key="1">
    <source>
        <dbReference type="EMBL" id="MBW0560284.1"/>
    </source>
</evidence>
<organism evidence="1 2">
    <name type="scientific">Austropuccinia psidii MF-1</name>
    <dbReference type="NCBI Taxonomy" id="1389203"/>
    <lineage>
        <taxon>Eukaryota</taxon>
        <taxon>Fungi</taxon>
        <taxon>Dikarya</taxon>
        <taxon>Basidiomycota</taxon>
        <taxon>Pucciniomycotina</taxon>
        <taxon>Pucciniomycetes</taxon>
        <taxon>Pucciniales</taxon>
        <taxon>Sphaerophragmiaceae</taxon>
        <taxon>Austropuccinia</taxon>
    </lineage>
</organism>
<name>A0A9Q3PFZ8_9BASI</name>
<gene>
    <name evidence="1" type="ORF">O181_099999</name>
</gene>
<dbReference type="InterPro" id="IPR036397">
    <property type="entry name" value="RNaseH_sf"/>
</dbReference>
<dbReference type="GO" id="GO:0003676">
    <property type="term" value="F:nucleic acid binding"/>
    <property type="evidence" value="ECO:0007669"/>
    <property type="project" value="InterPro"/>
</dbReference>
<dbReference type="Gene3D" id="3.30.420.10">
    <property type="entry name" value="Ribonuclease H-like superfamily/Ribonuclease H"/>
    <property type="match status" value="1"/>
</dbReference>
<dbReference type="Proteomes" id="UP000765509">
    <property type="component" value="Unassembled WGS sequence"/>
</dbReference>
<accession>A0A9Q3PFZ8</accession>
<evidence type="ECO:0000313" key="2">
    <source>
        <dbReference type="Proteomes" id="UP000765509"/>
    </source>
</evidence>
<reference evidence="1" key="1">
    <citation type="submission" date="2021-03" db="EMBL/GenBank/DDBJ databases">
        <title>Draft genome sequence of rust myrtle Austropuccinia psidii MF-1, a brazilian biotype.</title>
        <authorList>
            <person name="Quecine M.C."/>
            <person name="Pachon D.M.R."/>
            <person name="Bonatelli M.L."/>
            <person name="Correr F.H."/>
            <person name="Franceschini L.M."/>
            <person name="Leite T.F."/>
            <person name="Margarido G.R.A."/>
            <person name="Almeida C.A."/>
            <person name="Ferrarezi J.A."/>
            <person name="Labate C.A."/>
        </authorList>
    </citation>
    <scope>NUCLEOTIDE SEQUENCE</scope>
    <source>
        <strain evidence="1">MF-1</strain>
    </source>
</reference>